<feature type="region of interest" description="Disordered" evidence="7">
    <location>
        <begin position="825"/>
        <end position="855"/>
    </location>
</feature>
<comment type="subcellular location">
    <subcellularLocation>
        <location evidence="1">Cytoplasm</location>
        <location evidence="1">Cytoskeleton</location>
        <location evidence="1">Cilium axoneme</location>
    </subcellularLocation>
</comment>
<evidence type="ECO:0000256" key="4">
    <source>
        <dbReference type="ARBA" id="ARBA00023273"/>
    </source>
</evidence>
<feature type="region of interest" description="Disordered" evidence="7">
    <location>
        <begin position="446"/>
        <end position="511"/>
    </location>
</feature>
<dbReference type="InterPro" id="IPR032840">
    <property type="entry name" value="CFAP91_dom"/>
</dbReference>
<dbReference type="CDD" id="cd23767">
    <property type="entry name" value="IQCD"/>
    <property type="match status" value="1"/>
</dbReference>
<feature type="compositionally biased region" description="Acidic residues" evidence="7">
    <location>
        <begin position="1105"/>
        <end position="1149"/>
    </location>
</feature>
<protein>
    <recommendedName>
        <fullName evidence="6">Cilia- and flagella-associated protein 91</fullName>
    </recommendedName>
</protein>
<evidence type="ECO:0000256" key="7">
    <source>
        <dbReference type="SAM" id="MobiDB-lite"/>
    </source>
</evidence>
<feature type="domain" description="CFAP91" evidence="8">
    <location>
        <begin position="149"/>
        <end position="315"/>
    </location>
</feature>
<evidence type="ECO:0000256" key="1">
    <source>
        <dbReference type="ARBA" id="ARBA00004430"/>
    </source>
</evidence>
<accession>A0A8J4B240</accession>
<evidence type="ECO:0000313" key="9">
    <source>
        <dbReference type="EMBL" id="GIL52181.1"/>
    </source>
</evidence>
<evidence type="ECO:0000256" key="3">
    <source>
        <dbReference type="ARBA" id="ARBA00023212"/>
    </source>
</evidence>
<feature type="region of interest" description="Disordered" evidence="7">
    <location>
        <begin position="887"/>
        <end position="1149"/>
    </location>
</feature>
<dbReference type="InterPro" id="IPR000048">
    <property type="entry name" value="IQ_motif_EF-hand-BS"/>
</dbReference>
<keyword evidence="2" id="KW-0963">Cytoplasm</keyword>
<dbReference type="GO" id="GO:0005930">
    <property type="term" value="C:axoneme"/>
    <property type="evidence" value="ECO:0007669"/>
    <property type="project" value="UniProtKB-SubCell"/>
</dbReference>
<feature type="region of interest" description="Disordered" evidence="7">
    <location>
        <begin position="748"/>
        <end position="794"/>
    </location>
</feature>
<dbReference type="Proteomes" id="UP000747399">
    <property type="component" value="Unassembled WGS sequence"/>
</dbReference>
<dbReference type="Pfam" id="PF00612">
    <property type="entry name" value="IQ"/>
    <property type="match status" value="3"/>
</dbReference>
<feature type="compositionally biased region" description="Low complexity" evidence="7">
    <location>
        <begin position="930"/>
        <end position="946"/>
    </location>
</feature>
<organism evidence="9 10">
    <name type="scientific">Volvox africanus</name>
    <dbReference type="NCBI Taxonomy" id="51714"/>
    <lineage>
        <taxon>Eukaryota</taxon>
        <taxon>Viridiplantae</taxon>
        <taxon>Chlorophyta</taxon>
        <taxon>core chlorophytes</taxon>
        <taxon>Chlorophyceae</taxon>
        <taxon>CS clade</taxon>
        <taxon>Chlamydomonadales</taxon>
        <taxon>Volvocaceae</taxon>
        <taxon>Volvox</taxon>
    </lineage>
</organism>
<evidence type="ECO:0000259" key="8">
    <source>
        <dbReference type="Pfam" id="PF14738"/>
    </source>
</evidence>
<proteinExistence type="inferred from homology"/>
<comment type="similarity">
    <text evidence="5">Belongs to the CFAP91 family.</text>
</comment>
<dbReference type="SMART" id="SM00015">
    <property type="entry name" value="IQ"/>
    <property type="match status" value="3"/>
</dbReference>
<feature type="compositionally biased region" description="Low complexity" evidence="7">
    <location>
        <begin position="645"/>
        <end position="657"/>
    </location>
</feature>
<feature type="compositionally biased region" description="Low complexity" evidence="7">
    <location>
        <begin position="456"/>
        <end position="480"/>
    </location>
</feature>
<sequence>MTQPTRPYDALYDTFTVAGPRDHYRQQTLGGGFNIERAPIYNNFFSELPHYPPSTLRLKNGDRLPAFIDRNFHQPSHDPADLQQRSDALAVSGNQRPKYFRRPLLAAAEIHVKQAPLPPLPQYQDLNATAPAAMAGSGGPEPRSKTIGTQSDYRENEAQTAPWEPGYILPEQPTIKQQALSKRFHSDGPEVLHLRDMAFADGLPAGLQEVTRIDKMRAKRAFEATLPPIDDAARLPLRQKMIEEWEAREWEEREQEILDIQERRLALLDNALQVREEELDEDHRQRVEERKKATLAARAGRFADVQATRIKTMRQLIENRKYVEKHRKLHKPTIVERYANFGSGTYAPLQREGRFPESKPMGQEIETEGYEPASLKGLLELEAFLPTRLLNPKMTAPKRPDRLDYSQRKEAAIQHDLKTINDLLDMSKATAGRGFGDCWPAPLQEDSIGGPGLGNSGSLKRASSSSLSKSGGQSLAPASAGGVGAGPLLPPAASGGAATGGAGGAASPPRRVMRAVERPATPELPVPPALSQPQQAALVLLQRLLRGRAAQNIMYEGRLRRQELIDELRLSERLSADGAQLDGKFIRRPEARDAATLRLDALLGSTVSEVCAVLSEADPSKREVLIAALDTSHAHAAAAATAASTDFSAEHSSTSSLPPAPPPAPSLQEAALNLEALGISREQAEEAATRIQAAFHGHQARKEVAAMRARGAMLRRIMADGDEGKVIKCQAAVRGYLDRKHVREIRESQAAAGDHAGAAAPKAQEGVAEVDKEEGEEAEERQRRSDFMFDPSSYSSEQVAAATRIQAVMRQRFAQRRIALIHADKASGGVQAEATTAGDNETPPPPPPPPPQLNPEYTVEQEVAVIKIQAARRGYLARRRIAELRTEQQPTAAEGAGPRRPTVIGRQDDVGLPNGFGGEYGATEAEKAAAEAGVDDAGANTNDGDALWPKVHDLPGFVLTPAAPSGDKIEPLPEMTPRQVEAEASLMGGSAEDGVVPAAAEAMPEDGPSLAVGSSDSGDGDEPQLKPSVVTNGDDEAVAAGVQDAEGDEEAGEREGEGKGEGRQEEGEGEEGGGAAEASQVGPSEAEQGGGDEEGNAEGEPQVGEAEEEENPQGEEGEDDGEFGDDGGAGEDEGEDGALEEGDGDGEDE</sequence>
<dbReference type="PANTHER" id="PTHR22455:SF10">
    <property type="entry name" value="CILIA- AND FLAGELLA-ASSOCIATED PROTEIN 91"/>
    <property type="match status" value="1"/>
</dbReference>
<dbReference type="PANTHER" id="PTHR22455">
    <property type="entry name" value="CILIA- AND FLAGELLA-ASSOCIATED PROTEIN 91"/>
    <property type="match status" value="1"/>
</dbReference>
<reference evidence="9" key="1">
    <citation type="journal article" date="2021" name="Proc. Natl. Acad. Sci. U.S.A.">
        <title>Three genomes in the algal genus Volvox reveal the fate of a haploid sex-determining region after a transition to homothallism.</title>
        <authorList>
            <person name="Yamamoto K."/>
            <person name="Hamaji T."/>
            <person name="Kawai-Toyooka H."/>
            <person name="Matsuzaki R."/>
            <person name="Takahashi F."/>
            <person name="Nishimura Y."/>
            <person name="Kawachi M."/>
            <person name="Noguchi H."/>
            <person name="Minakuchi Y."/>
            <person name="Umen J.G."/>
            <person name="Toyoda A."/>
            <person name="Nozaki H."/>
        </authorList>
    </citation>
    <scope>NUCLEOTIDE SEQUENCE</scope>
    <source>
        <strain evidence="9">NIES-3780</strain>
    </source>
</reference>
<feature type="compositionally biased region" description="Basic and acidic residues" evidence="7">
    <location>
        <begin position="1053"/>
        <end position="1066"/>
    </location>
</feature>
<comment type="caution">
    <text evidence="9">The sequence shown here is derived from an EMBL/GenBank/DDBJ whole genome shotgun (WGS) entry which is preliminary data.</text>
</comment>
<feature type="compositionally biased region" description="Low complexity" evidence="7">
    <location>
        <begin position="750"/>
        <end position="767"/>
    </location>
</feature>
<keyword evidence="3" id="KW-0206">Cytoskeleton</keyword>
<dbReference type="PROSITE" id="PS50096">
    <property type="entry name" value="IQ"/>
    <property type="match status" value="3"/>
</dbReference>
<dbReference type="AlphaFoldDB" id="A0A8J4B240"/>
<evidence type="ECO:0000256" key="5">
    <source>
        <dbReference type="ARBA" id="ARBA00029468"/>
    </source>
</evidence>
<dbReference type="Gene3D" id="1.20.5.190">
    <property type="match status" value="2"/>
</dbReference>
<evidence type="ECO:0000256" key="2">
    <source>
        <dbReference type="ARBA" id="ARBA00022490"/>
    </source>
</evidence>
<dbReference type="Pfam" id="PF14738">
    <property type="entry name" value="CFAP91"/>
    <property type="match status" value="1"/>
</dbReference>
<keyword evidence="10" id="KW-1185">Reference proteome</keyword>
<name>A0A8J4B240_9CHLO</name>
<evidence type="ECO:0000313" key="10">
    <source>
        <dbReference type="Proteomes" id="UP000747399"/>
    </source>
</evidence>
<feature type="region of interest" description="Disordered" evidence="7">
    <location>
        <begin position="132"/>
        <end position="152"/>
    </location>
</feature>
<feature type="region of interest" description="Disordered" evidence="7">
    <location>
        <begin position="645"/>
        <end position="665"/>
    </location>
</feature>
<dbReference type="EMBL" id="BNCO01000012">
    <property type="protein sequence ID" value="GIL52181.1"/>
    <property type="molecule type" value="Genomic_DNA"/>
</dbReference>
<evidence type="ECO:0000256" key="6">
    <source>
        <dbReference type="ARBA" id="ARBA00029555"/>
    </source>
</evidence>
<gene>
    <name evidence="9" type="ORF">Vafri_8117</name>
</gene>
<feature type="compositionally biased region" description="Pro residues" evidence="7">
    <location>
        <begin position="842"/>
        <end position="853"/>
    </location>
</feature>
<dbReference type="InterPro" id="IPR026720">
    <property type="entry name" value="CFAP91"/>
</dbReference>
<keyword evidence="4" id="KW-0966">Cell projection</keyword>